<dbReference type="PROSITE" id="PS50077">
    <property type="entry name" value="HEAT_REPEAT"/>
    <property type="match status" value="1"/>
</dbReference>
<comment type="caution">
    <text evidence="3">The sequence shown here is derived from an EMBL/GenBank/DDBJ whole genome shotgun (WGS) entry which is preliminary data.</text>
</comment>
<evidence type="ECO:0000313" key="4">
    <source>
        <dbReference type="Proteomes" id="UP001162131"/>
    </source>
</evidence>
<keyword evidence="1" id="KW-0677">Repeat</keyword>
<dbReference type="Pfam" id="PF02985">
    <property type="entry name" value="HEAT"/>
    <property type="match status" value="1"/>
</dbReference>
<dbReference type="GO" id="GO:0019888">
    <property type="term" value="F:protein phosphatase regulator activity"/>
    <property type="evidence" value="ECO:0007669"/>
    <property type="project" value="TreeGrafter"/>
</dbReference>
<dbReference type="InterPro" id="IPR021133">
    <property type="entry name" value="HEAT_type_2"/>
</dbReference>
<reference evidence="3" key="1">
    <citation type="submission" date="2021-09" db="EMBL/GenBank/DDBJ databases">
        <authorList>
            <consortium name="AG Swart"/>
            <person name="Singh M."/>
            <person name="Singh A."/>
            <person name="Seah K."/>
            <person name="Emmerich C."/>
        </authorList>
    </citation>
    <scope>NUCLEOTIDE SEQUENCE</scope>
    <source>
        <strain evidence="3">ATCC30299</strain>
    </source>
</reference>
<dbReference type="PANTHER" id="PTHR10648">
    <property type="entry name" value="SERINE/THREONINE-PROTEIN PHOSPHATASE PP2A 65 KDA REGULATORY SUBUNIT"/>
    <property type="match status" value="1"/>
</dbReference>
<dbReference type="Gene3D" id="1.25.10.10">
    <property type="entry name" value="Leucine-rich Repeat Variant"/>
    <property type="match status" value="1"/>
</dbReference>
<dbReference type="Proteomes" id="UP001162131">
    <property type="component" value="Unassembled WGS sequence"/>
</dbReference>
<protein>
    <submittedName>
        <fullName evidence="3">Uncharacterized protein</fullName>
    </submittedName>
</protein>
<sequence length="695" mass="77517">MITHYNMEFSARADIMLNLPEGSALDNDDLNGPGSISFPRKTGDLSTDFALFKITQYVISTSISDRIKFTRNLPELLQQLGKSSKEFAFNLFRKVIEDQPEVRTEFALQLPHLANVFIKEMDSYPDVVQQILPCLDKMLSDSNPEVVKAACEAAIELTPIVQKDEREGVILTLVLRLTHDEEEENKLKGIAALKDIIPFIASDICEHFVVPEIASLATDPIVKIRKLIAYCVPKAAKQVSDPVYLEKLLNIYIALSHDAIWGVRKCCVEGFSTMIQAYNEETQIKTLQPRFLELMKDKSNSVKQAALLQLGEIIANSKAPLPETILDQFTALSQNSASKGEFQHHCAFYLPGVLQIMGPEAWVTLCHPYFQLCSEGENIAKKSIAASIHEVAKIIGPENASNDLVTVFQGMFLETNPAKNVALENLSNFLKYIKEESRPVFLQYIKKGSKNAGIWRTRYAIAKQLEDLVDLYPISVVLGDIWPVIVELCKDKIAKIRDTASLGLGKAGALILTTGNNTEIIQEIKTFAIDPTYTTRLVFAQSSLHLIDIPDFQNLFGEELSAIVNDPVVNVRIACSLVVKKGLKKNPANEYWIGLNTKLSHDFDADVRSNITGKYEDNRGVAILRPAPKLPPTLTPPILRPIMADNDIEEIISFNCTGVGLEFEVLKDTIRPDWSGFVEDIRIQTATIQELLIES</sequence>
<dbReference type="EMBL" id="CAJZBQ010000048">
    <property type="protein sequence ID" value="CAG9329754.1"/>
    <property type="molecule type" value="Genomic_DNA"/>
</dbReference>
<accession>A0AAU9JXC3</accession>
<dbReference type="SUPFAM" id="SSF48371">
    <property type="entry name" value="ARM repeat"/>
    <property type="match status" value="1"/>
</dbReference>
<dbReference type="GO" id="GO:0005737">
    <property type="term" value="C:cytoplasm"/>
    <property type="evidence" value="ECO:0007669"/>
    <property type="project" value="TreeGrafter"/>
</dbReference>
<dbReference type="InterPro" id="IPR011989">
    <property type="entry name" value="ARM-like"/>
</dbReference>
<evidence type="ECO:0000256" key="1">
    <source>
        <dbReference type="ARBA" id="ARBA00022737"/>
    </source>
</evidence>
<gene>
    <name evidence="3" type="ORF">BSTOLATCC_MIC49373</name>
</gene>
<dbReference type="InterPro" id="IPR016024">
    <property type="entry name" value="ARM-type_fold"/>
</dbReference>
<proteinExistence type="predicted"/>
<evidence type="ECO:0000256" key="2">
    <source>
        <dbReference type="PROSITE-ProRule" id="PRU00103"/>
    </source>
</evidence>
<organism evidence="3 4">
    <name type="scientific">Blepharisma stoltei</name>
    <dbReference type="NCBI Taxonomy" id="1481888"/>
    <lineage>
        <taxon>Eukaryota</taxon>
        <taxon>Sar</taxon>
        <taxon>Alveolata</taxon>
        <taxon>Ciliophora</taxon>
        <taxon>Postciliodesmatophora</taxon>
        <taxon>Heterotrichea</taxon>
        <taxon>Heterotrichida</taxon>
        <taxon>Blepharismidae</taxon>
        <taxon>Blepharisma</taxon>
    </lineage>
</organism>
<evidence type="ECO:0000313" key="3">
    <source>
        <dbReference type="EMBL" id="CAG9329754.1"/>
    </source>
</evidence>
<dbReference type="PANTHER" id="PTHR10648:SF1">
    <property type="entry name" value="SERINE_THREONINE-PROTEIN PHOSPHATASE 4 REGULATORY SUBUNIT 1"/>
    <property type="match status" value="1"/>
</dbReference>
<dbReference type="InterPro" id="IPR000357">
    <property type="entry name" value="HEAT"/>
</dbReference>
<feature type="repeat" description="HEAT" evidence="2">
    <location>
        <begin position="131"/>
        <end position="167"/>
    </location>
</feature>
<dbReference type="InterPro" id="IPR051023">
    <property type="entry name" value="PP2A_Regulatory_Subunit_A"/>
</dbReference>
<name>A0AAU9JXC3_9CILI</name>
<dbReference type="AlphaFoldDB" id="A0AAU9JXC3"/>
<keyword evidence="4" id="KW-1185">Reference proteome</keyword>